<proteinExistence type="predicted"/>
<evidence type="ECO:0000313" key="2">
    <source>
        <dbReference type="Proteomes" id="UP000887159"/>
    </source>
</evidence>
<protein>
    <submittedName>
        <fullName evidence="1">Uncharacterized protein</fullName>
    </submittedName>
</protein>
<accession>A0A8X7BL50</accession>
<name>A0A8X7BL50_TRICX</name>
<dbReference type="EMBL" id="BMAU01021435">
    <property type="protein sequence ID" value="GFY35971.1"/>
    <property type="molecule type" value="Genomic_DNA"/>
</dbReference>
<sequence length="133" mass="15617">MDQFENEIYEKLSNNRSYCENVELRFKEREGNNSDTVPIKIESCNLIFYKTDRDSNSKSEEHDTIEGESKIDISVLLKMPRGASSRLKRNSNKIKFVNVSFNHYINFVRNSPQRESIKKVNFEGKCVQKKFVP</sequence>
<organism evidence="1 2">
    <name type="scientific">Trichonephila clavipes</name>
    <name type="common">Golden silk orbweaver</name>
    <name type="synonym">Nephila clavipes</name>
    <dbReference type="NCBI Taxonomy" id="2585209"/>
    <lineage>
        <taxon>Eukaryota</taxon>
        <taxon>Metazoa</taxon>
        <taxon>Ecdysozoa</taxon>
        <taxon>Arthropoda</taxon>
        <taxon>Chelicerata</taxon>
        <taxon>Arachnida</taxon>
        <taxon>Araneae</taxon>
        <taxon>Araneomorphae</taxon>
        <taxon>Entelegynae</taxon>
        <taxon>Araneoidea</taxon>
        <taxon>Nephilidae</taxon>
        <taxon>Trichonephila</taxon>
    </lineage>
</organism>
<gene>
    <name evidence="1" type="ORF">TNCV_4843431</name>
</gene>
<dbReference type="Proteomes" id="UP000887159">
    <property type="component" value="Unassembled WGS sequence"/>
</dbReference>
<evidence type="ECO:0000313" key="1">
    <source>
        <dbReference type="EMBL" id="GFY35971.1"/>
    </source>
</evidence>
<comment type="caution">
    <text evidence="1">The sequence shown here is derived from an EMBL/GenBank/DDBJ whole genome shotgun (WGS) entry which is preliminary data.</text>
</comment>
<keyword evidence="2" id="KW-1185">Reference proteome</keyword>
<reference evidence="1" key="1">
    <citation type="submission" date="2020-08" db="EMBL/GenBank/DDBJ databases">
        <title>Multicomponent nature underlies the extraordinary mechanical properties of spider dragline silk.</title>
        <authorList>
            <person name="Kono N."/>
            <person name="Nakamura H."/>
            <person name="Mori M."/>
            <person name="Yoshida Y."/>
            <person name="Ohtoshi R."/>
            <person name="Malay A.D."/>
            <person name="Moran D.A.P."/>
            <person name="Tomita M."/>
            <person name="Numata K."/>
            <person name="Arakawa K."/>
        </authorList>
    </citation>
    <scope>NUCLEOTIDE SEQUENCE</scope>
</reference>
<dbReference type="AlphaFoldDB" id="A0A8X7BL50"/>